<sequence>MIDIPELMTVADFCARYSIGKTSAYREAKASRLKLRKYGTATRIARADAEAWAASLPVIERGAA</sequence>
<dbReference type="STRING" id="1117702.AQZ52_12575"/>
<comment type="caution">
    <text evidence="1">The sequence shown here is derived from an EMBL/GenBank/DDBJ whole genome shotgun (WGS) entry which is preliminary data.</text>
</comment>
<reference evidence="1 2" key="1">
    <citation type="submission" date="2015-10" db="EMBL/GenBank/DDBJ databases">
        <title>Draft genome sequence of Novosphingobium fuchskuhlense DSM 25065 isolated from a surface water sample of the southwest basin of Lake Grosse Fuchskuhle.</title>
        <authorList>
            <person name="Ruckert C."/>
            <person name="Winkler A."/>
            <person name="Glaeser J."/>
            <person name="Grossart H.-P."/>
            <person name="Kalinowski J."/>
            <person name="Glaeser S."/>
        </authorList>
    </citation>
    <scope>NUCLEOTIDE SEQUENCE [LARGE SCALE GENOMIC DNA]</scope>
    <source>
        <strain evidence="1 2">FNE08-7</strain>
    </source>
</reference>
<dbReference type="RefSeq" id="WP_067911212.1">
    <property type="nucleotide sequence ID" value="NZ_KQ954245.1"/>
</dbReference>
<dbReference type="AlphaFoldDB" id="A0A124JUQ1"/>
<proteinExistence type="predicted"/>
<dbReference type="Proteomes" id="UP000058012">
    <property type="component" value="Unassembled WGS sequence"/>
</dbReference>
<keyword evidence="2" id="KW-1185">Reference proteome</keyword>
<dbReference type="EMBL" id="LLZS01000007">
    <property type="protein sequence ID" value="KUR71462.1"/>
    <property type="molecule type" value="Genomic_DNA"/>
</dbReference>
<organism evidence="1 2">
    <name type="scientific">Novosphingobium fuchskuhlense</name>
    <dbReference type="NCBI Taxonomy" id="1117702"/>
    <lineage>
        <taxon>Bacteria</taxon>
        <taxon>Pseudomonadati</taxon>
        <taxon>Pseudomonadota</taxon>
        <taxon>Alphaproteobacteria</taxon>
        <taxon>Sphingomonadales</taxon>
        <taxon>Sphingomonadaceae</taxon>
        <taxon>Novosphingobium</taxon>
    </lineage>
</organism>
<protein>
    <recommendedName>
        <fullName evidence="3">Excisionase</fullName>
    </recommendedName>
</protein>
<evidence type="ECO:0008006" key="3">
    <source>
        <dbReference type="Google" id="ProtNLM"/>
    </source>
</evidence>
<evidence type="ECO:0000313" key="2">
    <source>
        <dbReference type="Proteomes" id="UP000058012"/>
    </source>
</evidence>
<name>A0A124JUQ1_9SPHN</name>
<evidence type="ECO:0000313" key="1">
    <source>
        <dbReference type="EMBL" id="KUR71462.1"/>
    </source>
</evidence>
<accession>A0A124JUQ1</accession>
<gene>
    <name evidence="1" type="ORF">AQZ52_12575</name>
</gene>